<feature type="non-terminal residue" evidence="1">
    <location>
        <position position="19"/>
    </location>
</feature>
<accession>A0AAV4YC99</accession>
<dbReference type="EMBL" id="BPLR01001680">
    <property type="protein sequence ID" value="GIZ04016.1"/>
    <property type="molecule type" value="Genomic_DNA"/>
</dbReference>
<dbReference type="Proteomes" id="UP001054945">
    <property type="component" value="Unassembled WGS sequence"/>
</dbReference>
<proteinExistence type="predicted"/>
<evidence type="ECO:0000313" key="1">
    <source>
        <dbReference type="EMBL" id="GIZ04016.1"/>
    </source>
</evidence>
<gene>
    <name evidence="1" type="ORF">CEXT_468701</name>
</gene>
<reference evidence="1 2" key="1">
    <citation type="submission" date="2021-06" db="EMBL/GenBank/DDBJ databases">
        <title>Caerostris extrusa draft genome.</title>
        <authorList>
            <person name="Kono N."/>
            <person name="Arakawa K."/>
        </authorList>
    </citation>
    <scope>NUCLEOTIDE SEQUENCE [LARGE SCALE GENOMIC DNA]</scope>
</reference>
<keyword evidence="2" id="KW-1185">Reference proteome</keyword>
<comment type="caution">
    <text evidence="1">The sequence shown here is derived from an EMBL/GenBank/DDBJ whole genome shotgun (WGS) entry which is preliminary data.</text>
</comment>
<protein>
    <submittedName>
        <fullName evidence="1">Uncharacterized protein</fullName>
    </submittedName>
</protein>
<evidence type="ECO:0000313" key="2">
    <source>
        <dbReference type="Proteomes" id="UP001054945"/>
    </source>
</evidence>
<organism evidence="1 2">
    <name type="scientific">Caerostris extrusa</name>
    <name type="common">Bark spider</name>
    <name type="synonym">Caerostris bankana</name>
    <dbReference type="NCBI Taxonomy" id="172846"/>
    <lineage>
        <taxon>Eukaryota</taxon>
        <taxon>Metazoa</taxon>
        <taxon>Ecdysozoa</taxon>
        <taxon>Arthropoda</taxon>
        <taxon>Chelicerata</taxon>
        <taxon>Arachnida</taxon>
        <taxon>Araneae</taxon>
        <taxon>Araneomorphae</taxon>
        <taxon>Entelegynae</taxon>
        <taxon>Araneoidea</taxon>
        <taxon>Araneidae</taxon>
        <taxon>Caerostris</taxon>
    </lineage>
</organism>
<name>A0AAV4YC99_CAEEX</name>
<dbReference type="AlphaFoldDB" id="A0AAV4YC99"/>
<sequence>MDGHHSESNAPLMSIEIIK</sequence>